<sequence>MGDSYCRLLIRERPNPKPSDLEQHNFIIKTTSYQLIVGQLNRRRVDNNLSWCILPHKLTIIITSHTRMREKLNGPQNSIVEALVAHTLQRCPFSCGSLRYLLMHKEGLIHRATQSTPHPNCLKMMKMII</sequence>
<evidence type="ECO:0000313" key="1">
    <source>
        <dbReference type="EMBL" id="KAJ7570187.1"/>
    </source>
</evidence>
<proteinExistence type="predicted"/>
<reference evidence="2" key="1">
    <citation type="journal article" date="2024" name="Proc. Natl. Acad. Sci. U.S.A.">
        <title>Extraordinary preservation of gene collinearity over three hundred million years revealed in homosporous lycophytes.</title>
        <authorList>
            <person name="Li C."/>
            <person name="Wickell D."/>
            <person name="Kuo L.Y."/>
            <person name="Chen X."/>
            <person name="Nie B."/>
            <person name="Liao X."/>
            <person name="Peng D."/>
            <person name="Ji J."/>
            <person name="Jenkins J."/>
            <person name="Williams M."/>
            <person name="Shu S."/>
            <person name="Plott C."/>
            <person name="Barry K."/>
            <person name="Rajasekar S."/>
            <person name="Grimwood J."/>
            <person name="Han X."/>
            <person name="Sun S."/>
            <person name="Hou Z."/>
            <person name="He W."/>
            <person name="Dai G."/>
            <person name="Sun C."/>
            <person name="Schmutz J."/>
            <person name="Leebens-Mack J.H."/>
            <person name="Li F.W."/>
            <person name="Wang L."/>
        </authorList>
    </citation>
    <scope>NUCLEOTIDE SEQUENCE [LARGE SCALE GENOMIC DNA]</scope>
    <source>
        <strain evidence="2">cv. PW_Plant_1</strain>
    </source>
</reference>
<dbReference type="EMBL" id="CM055092">
    <property type="protein sequence ID" value="KAJ7570187.1"/>
    <property type="molecule type" value="Genomic_DNA"/>
</dbReference>
<evidence type="ECO:0000313" key="2">
    <source>
        <dbReference type="Proteomes" id="UP001162992"/>
    </source>
</evidence>
<organism evidence="1 2">
    <name type="scientific">Diphasiastrum complanatum</name>
    <name type="common">Issler's clubmoss</name>
    <name type="synonym">Lycopodium complanatum</name>
    <dbReference type="NCBI Taxonomy" id="34168"/>
    <lineage>
        <taxon>Eukaryota</taxon>
        <taxon>Viridiplantae</taxon>
        <taxon>Streptophyta</taxon>
        <taxon>Embryophyta</taxon>
        <taxon>Tracheophyta</taxon>
        <taxon>Lycopodiopsida</taxon>
        <taxon>Lycopodiales</taxon>
        <taxon>Lycopodiaceae</taxon>
        <taxon>Lycopodioideae</taxon>
        <taxon>Diphasiastrum</taxon>
    </lineage>
</organism>
<accession>A0ACC2EUU5</accession>
<protein>
    <submittedName>
        <fullName evidence="1">Uncharacterized protein</fullName>
    </submittedName>
</protein>
<comment type="caution">
    <text evidence="1">The sequence shown here is derived from an EMBL/GenBank/DDBJ whole genome shotgun (WGS) entry which is preliminary data.</text>
</comment>
<name>A0ACC2EUU5_DIPCM</name>
<dbReference type="Proteomes" id="UP001162992">
    <property type="component" value="Chromosome 1"/>
</dbReference>
<gene>
    <name evidence="1" type="ORF">O6H91_01G109400</name>
</gene>
<keyword evidence="2" id="KW-1185">Reference proteome</keyword>